<name>A0ABP8UB05_9ACTN</name>
<evidence type="ECO:0000313" key="1">
    <source>
        <dbReference type="EMBL" id="GAA4626755.1"/>
    </source>
</evidence>
<proteinExistence type="predicted"/>
<gene>
    <name evidence="1" type="ORF">GCM10023196_036280</name>
</gene>
<dbReference type="EMBL" id="BAABHK010000004">
    <property type="protein sequence ID" value="GAA4626755.1"/>
    <property type="molecule type" value="Genomic_DNA"/>
</dbReference>
<evidence type="ECO:0000313" key="2">
    <source>
        <dbReference type="Proteomes" id="UP001501442"/>
    </source>
</evidence>
<organism evidence="1 2">
    <name type="scientific">Actinoallomurus vinaceus</name>
    <dbReference type="NCBI Taxonomy" id="1080074"/>
    <lineage>
        <taxon>Bacteria</taxon>
        <taxon>Bacillati</taxon>
        <taxon>Actinomycetota</taxon>
        <taxon>Actinomycetes</taxon>
        <taxon>Streptosporangiales</taxon>
        <taxon>Thermomonosporaceae</taxon>
        <taxon>Actinoallomurus</taxon>
    </lineage>
</organism>
<evidence type="ECO:0008006" key="3">
    <source>
        <dbReference type="Google" id="ProtNLM"/>
    </source>
</evidence>
<sequence length="94" mass="10172">MIAEAELAVRGIHPVSVVHGDAVDQETDNLIHRVLPRLAREAGTLAGTQGGNDYTTYLFAGPDAQQAAVRFIAAASEEAESWWKITPTAQPKFR</sequence>
<reference evidence="2" key="1">
    <citation type="journal article" date="2019" name="Int. J. Syst. Evol. Microbiol.">
        <title>The Global Catalogue of Microorganisms (GCM) 10K type strain sequencing project: providing services to taxonomists for standard genome sequencing and annotation.</title>
        <authorList>
            <consortium name="The Broad Institute Genomics Platform"/>
            <consortium name="The Broad Institute Genome Sequencing Center for Infectious Disease"/>
            <person name="Wu L."/>
            <person name="Ma J."/>
        </authorList>
    </citation>
    <scope>NUCLEOTIDE SEQUENCE [LARGE SCALE GENOMIC DNA]</scope>
    <source>
        <strain evidence="2">JCM 17939</strain>
    </source>
</reference>
<keyword evidence="2" id="KW-1185">Reference proteome</keyword>
<comment type="caution">
    <text evidence="1">The sequence shown here is derived from an EMBL/GenBank/DDBJ whole genome shotgun (WGS) entry which is preliminary data.</text>
</comment>
<dbReference type="Proteomes" id="UP001501442">
    <property type="component" value="Unassembled WGS sequence"/>
</dbReference>
<protein>
    <recommendedName>
        <fullName evidence="3">GHMP kinase C-terminal domain-containing protein</fullName>
    </recommendedName>
</protein>
<accession>A0ABP8UB05</accession>